<dbReference type="PROSITE" id="PS51671">
    <property type="entry name" value="ACT"/>
    <property type="match status" value="1"/>
</dbReference>
<evidence type="ECO:0000256" key="11">
    <source>
        <dbReference type="ARBA" id="ARBA00023154"/>
    </source>
</evidence>
<evidence type="ECO:0000256" key="14">
    <source>
        <dbReference type="RuleBase" id="RU004249"/>
    </source>
</evidence>
<proteinExistence type="inferred from homology"/>
<dbReference type="NCBIfam" id="TIGR00657">
    <property type="entry name" value="asp_kinases"/>
    <property type="match status" value="1"/>
</dbReference>
<dbReference type="PANTHER" id="PTHR21499">
    <property type="entry name" value="ASPARTATE KINASE"/>
    <property type="match status" value="1"/>
</dbReference>
<evidence type="ECO:0000256" key="9">
    <source>
        <dbReference type="ARBA" id="ARBA00022840"/>
    </source>
</evidence>
<evidence type="ECO:0000256" key="5">
    <source>
        <dbReference type="ARBA" id="ARBA00010122"/>
    </source>
</evidence>
<evidence type="ECO:0000313" key="17">
    <source>
        <dbReference type="Proteomes" id="UP000597877"/>
    </source>
</evidence>
<evidence type="ECO:0000256" key="1">
    <source>
        <dbReference type="ARBA" id="ARBA00003121"/>
    </source>
</evidence>
<keyword evidence="17" id="KW-1185">Reference proteome</keyword>
<dbReference type="SUPFAM" id="SSF55021">
    <property type="entry name" value="ACT-like"/>
    <property type="match status" value="2"/>
</dbReference>
<dbReference type="InterPro" id="IPR054352">
    <property type="entry name" value="ACT_Aspartokinase"/>
</dbReference>
<dbReference type="RefSeq" id="WP_118589530.1">
    <property type="nucleotide sequence ID" value="NZ_JACOOZ010000012.1"/>
</dbReference>
<dbReference type="NCBIfam" id="NF006540">
    <property type="entry name" value="PRK09034.1"/>
    <property type="match status" value="1"/>
</dbReference>
<keyword evidence="11" id="KW-0457">Lysine biosynthesis</keyword>
<dbReference type="SUPFAM" id="SSF53633">
    <property type="entry name" value="Carbamate kinase-like"/>
    <property type="match status" value="1"/>
</dbReference>
<dbReference type="InterPro" id="IPR018042">
    <property type="entry name" value="Aspartate_kinase_CS"/>
</dbReference>
<dbReference type="InterPro" id="IPR001341">
    <property type="entry name" value="Asp_kinase"/>
</dbReference>
<evidence type="ECO:0000256" key="3">
    <source>
        <dbReference type="ARBA" id="ARBA00004986"/>
    </source>
</evidence>
<keyword evidence="6 13" id="KW-0808">Transferase</keyword>
<evidence type="ECO:0000256" key="7">
    <source>
        <dbReference type="ARBA" id="ARBA00022741"/>
    </source>
</evidence>
<dbReference type="GO" id="GO:0004072">
    <property type="term" value="F:aspartate kinase activity"/>
    <property type="evidence" value="ECO:0007669"/>
    <property type="project" value="UniProtKB-EC"/>
</dbReference>
<organism evidence="16 17">
    <name type="scientific">Eubacterium segne</name>
    <dbReference type="NCBI Taxonomy" id="2763045"/>
    <lineage>
        <taxon>Bacteria</taxon>
        <taxon>Bacillati</taxon>
        <taxon>Bacillota</taxon>
        <taxon>Clostridia</taxon>
        <taxon>Eubacteriales</taxon>
        <taxon>Eubacteriaceae</taxon>
        <taxon>Eubacterium</taxon>
    </lineage>
</organism>
<dbReference type="CDD" id="cd04916">
    <property type="entry name" value="ACT_AKiii-YclM-BS_2"/>
    <property type="match status" value="1"/>
</dbReference>
<sequence length="442" mass="48645">MKETKVVKFGGSSLADAKQFKKVADIILADPTRRFVVASAPGKRFVEDIKVTDMLYKCYELASEGENFDEEFQAIKDRFNGIISELGIEDFSLEKEFEAIKGAFSHMAGRDYAASRGEYLNSMVLAKYLDFDFIDAAKYVFFDESGSFDWEKTAEKLVPKLASTEYAVIPGFYGSMPNGTIKTFSRGGSDVTGSIVARAASAKIYENWTDVSGFLICDPRIINNPEPINTITYAELRELAYMGATVLHEDAIFPVRAAGIPVNIKNTNCPQDKGTMIVSETAEPCEHIITGIAGKKGMSVINIEKDKMNSEVGFGRNVLRALEKSNVSFEHMPSGVDTMSVVIQTDALTGKETTILDEIRSRVHPDQLFIENDLALIAVVGRGMKSARGTAAILFTALAEARVNIKMIDQGSSELNIIIGVDDQDFEVAMRAIYNAFIKVKK</sequence>
<evidence type="ECO:0000256" key="12">
    <source>
        <dbReference type="ARBA" id="ARBA00047872"/>
    </source>
</evidence>
<name>A0ABR7F5T8_9FIRM</name>
<comment type="pathway">
    <text evidence="2 14">Amino-acid biosynthesis; L-lysine biosynthesis via DAP pathway; (S)-tetrahydrodipicolinate from L-aspartate: step 1/4.</text>
</comment>
<comment type="catalytic activity">
    <reaction evidence="12 13">
        <text>L-aspartate + ATP = 4-phospho-L-aspartate + ADP</text>
        <dbReference type="Rhea" id="RHEA:23776"/>
        <dbReference type="ChEBI" id="CHEBI:29991"/>
        <dbReference type="ChEBI" id="CHEBI:30616"/>
        <dbReference type="ChEBI" id="CHEBI:57535"/>
        <dbReference type="ChEBI" id="CHEBI:456216"/>
        <dbReference type="EC" id="2.7.2.4"/>
    </reaction>
</comment>
<dbReference type="EMBL" id="JACOOZ010000012">
    <property type="protein sequence ID" value="MBC5668979.1"/>
    <property type="molecule type" value="Genomic_DNA"/>
</dbReference>
<dbReference type="InterPro" id="IPR005260">
    <property type="entry name" value="Asp_kin_monofn"/>
</dbReference>
<dbReference type="InterPro" id="IPR002912">
    <property type="entry name" value="ACT_dom"/>
</dbReference>
<evidence type="ECO:0000256" key="13">
    <source>
        <dbReference type="RuleBase" id="RU003448"/>
    </source>
</evidence>
<dbReference type="Proteomes" id="UP000597877">
    <property type="component" value="Unassembled WGS sequence"/>
</dbReference>
<keyword evidence="7" id="KW-0547">Nucleotide-binding</keyword>
<dbReference type="PIRSF" id="PIRSF000726">
    <property type="entry name" value="Asp_kin"/>
    <property type="match status" value="1"/>
</dbReference>
<evidence type="ECO:0000313" key="16">
    <source>
        <dbReference type="EMBL" id="MBC5668979.1"/>
    </source>
</evidence>
<keyword evidence="9" id="KW-0067">ATP-binding</keyword>
<dbReference type="InterPro" id="IPR001048">
    <property type="entry name" value="Asp/Glu/Uridylate_kinase"/>
</dbReference>
<keyword evidence="8 13" id="KW-0418">Kinase</keyword>
<dbReference type="PANTHER" id="PTHR21499:SF67">
    <property type="entry name" value="ASPARTOKINASE 3"/>
    <property type="match status" value="1"/>
</dbReference>
<feature type="domain" description="ACT" evidence="15">
    <location>
        <begin position="379"/>
        <end position="442"/>
    </location>
</feature>
<keyword evidence="10" id="KW-0220">Diaminopimelate biosynthesis</keyword>
<accession>A0ABR7F5T8</accession>
<dbReference type="InterPro" id="IPR036393">
    <property type="entry name" value="AceGlu_kinase-like_sf"/>
</dbReference>
<dbReference type="Pfam" id="PF22468">
    <property type="entry name" value="ACT_9"/>
    <property type="match status" value="1"/>
</dbReference>
<gene>
    <name evidence="16" type="ORF">H8S00_13510</name>
</gene>
<evidence type="ECO:0000256" key="10">
    <source>
        <dbReference type="ARBA" id="ARBA00022915"/>
    </source>
</evidence>
<keyword evidence="14" id="KW-0028">Amino-acid biosynthesis</keyword>
<dbReference type="PROSITE" id="PS00324">
    <property type="entry name" value="ASPARTOKINASE"/>
    <property type="match status" value="1"/>
</dbReference>
<dbReference type="Pfam" id="PF00696">
    <property type="entry name" value="AA_kinase"/>
    <property type="match status" value="1"/>
</dbReference>
<evidence type="ECO:0000256" key="4">
    <source>
        <dbReference type="ARBA" id="ARBA00005139"/>
    </source>
</evidence>
<evidence type="ECO:0000259" key="15">
    <source>
        <dbReference type="PROSITE" id="PS51671"/>
    </source>
</evidence>
<dbReference type="Gene3D" id="3.40.1160.10">
    <property type="entry name" value="Acetylglutamate kinase-like"/>
    <property type="match status" value="1"/>
</dbReference>
<comment type="pathway">
    <text evidence="4 14">Amino-acid biosynthesis; L-threonine biosynthesis; L-threonine from L-aspartate: step 1/5.</text>
</comment>
<evidence type="ECO:0000256" key="8">
    <source>
        <dbReference type="ARBA" id="ARBA00022777"/>
    </source>
</evidence>
<dbReference type="InterPro" id="IPR045865">
    <property type="entry name" value="ACT-like_dom_sf"/>
</dbReference>
<protein>
    <recommendedName>
        <fullName evidence="13">Aspartokinase</fullName>
        <ecNumber evidence="13">2.7.2.4</ecNumber>
    </recommendedName>
</protein>
<evidence type="ECO:0000256" key="6">
    <source>
        <dbReference type="ARBA" id="ARBA00022679"/>
    </source>
</evidence>
<reference evidence="16 17" key="1">
    <citation type="submission" date="2020-08" db="EMBL/GenBank/DDBJ databases">
        <title>Genome public.</title>
        <authorList>
            <person name="Liu C."/>
            <person name="Sun Q."/>
        </authorList>
    </citation>
    <scope>NUCLEOTIDE SEQUENCE [LARGE SCALE GENOMIC DNA]</scope>
    <source>
        <strain evidence="16 17">BX4</strain>
    </source>
</reference>
<dbReference type="Gene3D" id="3.30.2130.10">
    <property type="entry name" value="VC0802-like"/>
    <property type="match status" value="1"/>
</dbReference>
<comment type="similarity">
    <text evidence="5 13">Belongs to the aspartokinase family.</text>
</comment>
<evidence type="ECO:0000256" key="2">
    <source>
        <dbReference type="ARBA" id="ARBA00004766"/>
    </source>
</evidence>
<comment type="function">
    <text evidence="1">Catalyzes the phosphorylation of the beta-carboxyl group of aspartic acid with ATP to yield 4-phospho-L-aspartate, which is involved in the branched biosynthetic pathway leading to the biosynthesis of amino acids threonine, isoleucine and methionine.</text>
</comment>
<comment type="pathway">
    <text evidence="3 14">Amino-acid biosynthesis; L-methionine biosynthesis via de novo pathway; L-homoserine from L-aspartate: step 1/3.</text>
</comment>
<dbReference type="EC" id="2.7.2.4" evidence="13"/>
<comment type="caution">
    <text evidence="16">The sequence shown here is derived from an EMBL/GenBank/DDBJ whole genome shotgun (WGS) entry which is preliminary data.</text>
</comment>